<name>A0A1Y1YK44_9FUNG</name>
<dbReference type="EMBL" id="MCFE01000114">
    <property type="protein sequence ID" value="ORX98381.1"/>
    <property type="molecule type" value="Genomic_DNA"/>
</dbReference>
<proteinExistence type="predicted"/>
<dbReference type="SUPFAM" id="SSF56436">
    <property type="entry name" value="C-type lectin-like"/>
    <property type="match status" value="1"/>
</dbReference>
<dbReference type="InterPro" id="IPR051043">
    <property type="entry name" value="Sulfatase_Mod_Factor_Kinase"/>
</dbReference>
<gene>
    <name evidence="2" type="ORF">K493DRAFT_349292</name>
</gene>
<dbReference type="GO" id="GO:0120147">
    <property type="term" value="F:formylglycine-generating oxidase activity"/>
    <property type="evidence" value="ECO:0007669"/>
    <property type="project" value="TreeGrafter"/>
</dbReference>
<dbReference type="STRING" id="1314790.A0A1Y1YK44"/>
<dbReference type="Pfam" id="PF03781">
    <property type="entry name" value="FGE-sulfatase"/>
    <property type="match status" value="1"/>
</dbReference>
<protein>
    <submittedName>
        <fullName evidence="2">DUF323-domain-containing protein</fullName>
    </submittedName>
</protein>
<evidence type="ECO:0000313" key="2">
    <source>
        <dbReference type="EMBL" id="ORX98381.1"/>
    </source>
</evidence>
<keyword evidence="3" id="KW-1185">Reference proteome</keyword>
<dbReference type="InterPro" id="IPR005532">
    <property type="entry name" value="SUMF_dom"/>
</dbReference>
<evidence type="ECO:0000259" key="1">
    <source>
        <dbReference type="Pfam" id="PF03781"/>
    </source>
</evidence>
<dbReference type="InParanoid" id="A0A1Y1YK44"/>
<dbReference type="PANTHER" id="PTHR23150:SF19">
    <property type="entry name" value="FORMYLGLYCINE-GENERATING ENZYME"/>
    <property type="match status" value="1"/>
</dbReference>
<evidence type="ECO:0000313" key="3">
    <source>
        <dbReference type="Proteomes" id="UP000193498"/>
    </source>
</evidence>
<reference evidence="2 3" key="1">
    <citation type="submission" date="2016-07" db="EMBL/GenBank/DDBJ databases">
        <title>Pervasive Adenine N6-methylation of Active Genes in Fungi.</title>
        <authorList>
            <consortium name="DOE Joint Genome Institute"/>
            <person name="Mondo S.J."/>
            <person name="Dannebaum R.O."/>
            <person name="Kuo R.C."/>
            <person name="Labutti K."/>
            <person name="Haridas S."/>
            <person name="Kuo A."/>
            <person name="Salamov A."/>
            <person name="Ahrendt S.R."/>
            <person name="Lipzen A."/>
            <person name="Sullivan W."/>
            <person name="Andreopoulos W.B."/>
            <person name="Clum A."/>
            <person name="Lindquist E."/>
            <person name="Daum C."/>
            <person name="Ramamoorthy G.K."/>
            <person name="Gryganskyi A."/>
            <person name="Culley D."/>
            <person name="Magnuson J.K."/>
            <person name="James T.Y."/>
            <person name="O'Malley M.A."/>
            <person name="Stajich J.E."/>
            <person name="Spatafora J.W."/>
            <person name="Visel A."/>
            <person name="Grigoriev I.V."/>
        </authorList>
    </citation>
    <scope>NUCLEOTIDE SEQUENCE [LARGE SCALE GENOMIC DNA]</scope>
    <source>
        <strain evidence="2 3">CBS 931.73</strain>
    </source>
</reference>
<dbReference type="Gene3D" id="3.90.1580.10">
    <property type="entry name" value="paralog of FGE (formylglycine-generating enzyme)"/>
    <property type="match status" value="1"/>
</dbReference>
<feature type="domain" description="Sulfatase-modifying factor enzyme-like" evidence="1">
    <location>
        <begin position="179"/>
        <end position="457"/>
    </location>
</feature>
<organism evidence="2 3">
    <name type="scientific">Basidiobolus meristosporus CBS 931.73</name>
    <dbReference type="NCBI Taxonomy" id="1314790"/>
    <lineage>
        <taxon>Eukaryota</taxon>
        <taxon>Fungi</taxon>
        <taxon>Fungi incertae sedis</taxon>
        <taxon>Zoopagomycota</taxon>
        <taxon>Entomophthoromycotina</taxon>
        <taxon>Basidiobolomycetes</taxon>
        <taxon>Basidiobolales</taxon>
        <taxon>Basidiobolaceae</taxon>
        <taxon>Basidiobolus</taxon>
    </lineage>
</organism>
<comment type="caution">
    <text evidence="2">The sequence shown here is derived from an EMBL/GenBank/DDBJ whole genome shotgun (WGS) entry which is preliminary data.</text>
</comment>
<dbReference type="OrthoDB" id="659at2759"/>
<dbReference type="Proteomes" id="UP000193498">
    <property type="component" value="Unassembled WGS sequence"/>
</dbReference>
<sequence length="459" mass="50979">MWYLLLLTLVAAQDITILSGYSELQTSLSNLASSISWDGQGNCAEPHFSLIPLVDNAISKLSVVINDPQINDLKYQDAQSYLTSEVTEKLSDLRFTLDFIGHRCNASDYDPVGRSIERPALLVEFFKVWKRTVDDIRSLVASPPPPLSAPAKATDSNYDSSVLTPPGTKFVDCTDSFCPQLTVVPAGSYVMGVSAQEIHDTNAPTASLRYESPQHTVNILKPFALSTYEVTRDDFSAFVNETGYRFPKGCLSTGYTTNGSTLQFFDHLSYLDPLFGVEQRGDEPVLCVRKEDALAYTGWLSAKTGKNYRLPYESEFEYALRAGSNTVHYWGDELELACDYENVLDYTTLNATGVSSIGFPCSDGHAFTASVGSFKPNAFGLHDMAANAREWVTDPWHYNYTNAVTDGSEWSADGIANFPVLRGGAWLYNAYNVRSRYRNAYLNSQARSNMWGFRVARDL</sequence>
<accession>A0A1Y1YK44</accession>
<dbReference type="InterPro" id="IPR042095">
    <property type="entry name" value="SUMF_sf"/>
</dbReference>
<dbReference type="AlphaFoldDB" id="A0A1Y1YK44"/>
<dbReference type="InterPro" id="IPR016187">
    <property type="entry name" value="CTDL_fold"/>
</dbReference>
<dbReference type="PANTHER" id="PTHR23150">
    <property type="entry name" value="SULFATASE MODIFYING FACTOR 1, 2"/>
    <property type="match status" value="1"/>
</dbReference>